<evidence type="ECO:0000259" key="8">
    <source>
        <dbReference type="Pfam" id="PF23559"/>
    </source>
</evidence>
<dbReference type="Gramene" id="PRQ28458">
    <property type="protein sequence ID" value="PRQ28458"/>
    <property type="gene ID" value="RchiOBHm_Chr5g0003261"/>
</dbReference>
<dbReference type="GO" id="GO:0043531">
    <property type="term" value="F:ADP binding"/>
    <property type="evidence" value="ECO:0007669"/>
    <property type="project" value="InterPro"/>
</dbReference>
<dbReference type="OMA" id="NCPNLSW"/>
<dbReference type="InterPro" id="IPR058922">
    <property type="entry name" value="WHD_DRP"/>
</dbReference>
<dbReference type="Gene3D" id="1.10.8.430">
    <property type="entry name" value="Helical domain of apoptotic protease-activating factors"/>
    <property type="match status" value="1"/>
</dbReference>
<dbReference type="PANTHER" id="PTHR36766">
    <property type="entry name" value="PLANT BROAD-SPECTRUM MILDEW RESISTANCE PROTEIN RPW8"/>
    <property type="match status" value="1"/>
</dbReference>
<evidence type="ECO:0000256" key="2">
    <source>
        <dbReference type="ARBA" id="ARBA00022737"/>
    </source>
</evidence>
<dbReference type="EMBL" id="PDCK01000043">
    <property type="protein sequence ID" value="PRQ28458.1"/>
    <property type="molecule type" value="Genomic_DNA"/>
</dbReference>
<sequence>MANFIARTLVRRVFSLAGQEFSLQWGFGRELTKLRETLGIVEALLRDADHPRHNQQQGEAVQLWVAKLEEIADDADNLLDECSYEELRVQVELPTRIGRTLNSVSLSKARYRRKKARKIQKINKSLKNLCKLASGIGLVSTPLPSAAPRNRETYSFFDKDEEIIVGREEVVSHIVTNSTSSQANHLSVLAIVGMGGLGKTTVAKLVCHDPTIEGHFHEKIWICVSTEFQVVMILRRILQSFRPGAGAAVEGKDELCKTLKQELKGKRYLLILDDVWCQESEKWEELISCLSNVNDRLGSNIIVTTRNVGVASTIASILQTFTILEMDKLSDNQCWQILKNRAFPDGTAHLNEDQEILGKEIARRCAGLPLVAKVLGYTMRSKTSDGWRSIVESSIWNLPGGDTKILSILKLSFNDLKSPALKQCFAFCSNFVKDFEFKREDLIRLWMAQGWLHHFSTEESNLDMEDIGAEYFGILLENSFFQDVRRDPYGNITSCKMHDLVHDLAQHVSKSRWDSKETETKRGLRSFFVERDQVLFNTLPSFEALRVVKLCGADIKVLPDSVGKMKHLRYLDISNTKIRTLPKSVGKLYNLQTLRMNYLELRACPKELTNLINLRHISYDRVFSGWSPWPSGMGRLTNLQSLPEFQVLKKIGCGIEELGSLKQLKGKLSIYCLECVTDIEKAKKANLVEKCIRDLSLSWSWSSTSRPNCNDEDVLEALQPHPNLEVLKIENFLGDKFPSWIMSKLSLPSNLKEIKFRGCKECKEVPKLGHLPNLRSLYIEMPNLERLGSDFYGYDPHEATTGCQTKALFPALKSLTIQYAGKLIEWSEPQVLLPTVVFQSLEKLNLQGSPQLRSAPSYFPSLQSLSLVKIDSGVPVTSVLSKLTTLTYLHISGVKGLDCLPEGMLRNNKNLARLKIDRCEELTCIAPHGFGCCASLQSLVIVGCNKLRYLSEGLLAPSLEELLISDCPSLESIPFTEGIEYGSLHTLRIKKYSTLTSIPSLQGFSSVRAIKISECSELLSLPSGLNCCTSLGKIKIRSCSKLKFISIDSLPSLVRLDIRTCSSLESIDALHGFRCLYEFTIRDCDKLTSLLGSFPILQGLEIRNCPSLETIPCSDNLTTLSSLKIYSCDGFISKLSELASLTSLRRLEVGDFCKELDSFPVIPQLQTLMLSGWPKLKSLHEQIQHFTSLTSLNINSFDEVESLPEWLGSVSSLTVLIIELCHNLKYLPSRQAMQRLTKLRSLYICCDCPLIKRCRKGGPEWPKISHIPDLSLGKYKELTV</sequence>
<dbReference type="Pfam" id="PF18052">
    <property type="entry name" value="Rx_N"/>
    <property type="match status" value="1"/>
</dbReference>
<dbReference type="Gene3D" id="1.20.5.4130">
    <property type="match status" value="1"/>
</dbReference>
<dbReference type="FunFam" id="1.10.10.10:FF:000322">
    <property type="entry name" value="Probable disease resistance protein At1g63360"/>
    <property type="match status" value="1"/>
</dbReference>
<feature type="domain" description="Disease resistance N-terminal" evidence="7">
    <location>
        <begin position="7"/>
        <end position="95"/>
    </location>
</feature>
<feature type="domain" description="Disease resistance protein winged helix" evidence="8">
    <location>
        <begin position="431"/>
        <end position="505"/>
    </location>
</feature>
<dbReference type="InterPro" id="IPR002182">
    <property type="entry name" value="NB-ARC"/>
</dbReference>
<feature type="domain" description="R13L1/DRL21-like LRR repeat region" evidence="9">
    <location>
        <begin position="655"/>
        <end position="780"/>
    </location>
</feature>
<dbReference type="Gene3D" id="1.10.10.10">
    <property type="entry name" value="Winged helix-like DNA-binding domain superfamily/Winged helix DNA-binding domain"/>
    <property type="match status" value="1"/>
</dbReference>
<dbReference type="SUPFAM" id="SSF52540">
    <property type="entry name" value="P-loop containing nucleoside triphosphate hydrolases"/>
    <property type="match status" value="1"/>
</dbReference>
<evidence type="ECO:0000256" key="3">
    <source>
        <dbReference type="ARBA" id="ARBA00022741"/>
    </source>
</evidence>
<evidence type="ECO:0000256" key="4">
    <source>
        <dbReference type="ARBA" id="ARBA00022821"/>
    </source>
</evidence>
<dbReference type="InterPro" id="IPR042197">
    <property type="entry name" value="Apaf_helical"/>
</dbReference>
<keyword evidence="5" id="KW-0067">ATP-binding</keyword>
<dbReference type="InterPro" id="IPR036388">
    <property type="entry name" value="WH-like_DNA-bd_sf"/>
</dbReference>
<dbReference type="Pfam" id="PF23559">
    <property type="entry name" value="WHD_DRP"/>
    <property type="match status" value="1"/>
</dbReference>
<keyword evidence="4" id="KW-0611">Plant defense</keyword>
<organism evidence="10 11">
    <name type="scientific">Rosa chinensis</name>
    <name type="common">China rose</name>
    <dbReference type="NCBI Taxonomy" id="74649"/>
    <lineage>
        <taxon>Eukaryota</taxon>
        <taxon>Viridiplantae</taxon>
        <taxon>Streptophyta</taxon>
        <taxon>Embryophyta</taxon>
        <taxon>Tracheophyta</taxon>
        <taxon>Spermatophyta</taxon>
        <taxon>Magnoliopsida</taxon>
        <taxon>eudicotyledons</taxon>
        <taxon>Gunneridae</taxon>
        <taxon>Pentapetalae</taxon>
        <taxon>rosids</taxon>
        <taxon>fabids</taxon>
        <taxon>Rosales</taxon>
        <taxon>Rosaceae</taxon>
        <taxon>Rosoideae</taxon>
        <taxon>Rosoideae incertae sedis</taxon>
        <taxon>Rosa</taxon>
    </lineage>
</organism>
<dbReference type="AlphaFoldDB" id="A0A2P6Q2P5"/>
<evidence type="ECO:0000259" key="7">
    <source>
        <dbReference type="Pfam" id="PF18052"/>
    </source>
</evidence>
<gene>
    <name evidence="10" type="ORF">RchiOBHm_Chr5g0003261</name>
</gene>
<evidence type="ECO:0000256" key="5">
    <source>
        <dbReference type="ARBA" id="ARBA00022840"/>
    </source>
</evidence>
<dbReference type="SUPFAM" id="SSF52058">
    <property type="entry name" value="L domain-like"/>
    <property type="match status" value="3"/>
</dbReference>
<feature type="domain" description="NB-ARC" evidence="6">
    <location>
        <begin position="183"/>
        <end position="344"/>
    </location>
</feature>
<keyword evidence="3" id="KW-0547">Nucleotide-binding</keyword>
<evidence type="ECO:0000313" key="10">
    <source>
        <dbReference type="EMBL" id="PRQ28458.1"/>
    </source>
</evidence>
<proteinExistence type="predicted"/>
<dbReference type="OrthoDB" id="1658288at2759"/>
<evidence type="ECO:0000259" key="6">
    <source>
        <dbReference type="Pfam" id="PF00931"/>
    </source>
</evidence>
<dbReference type="Pfam" id="PF00931">
    <property type="entry name" value="NB-ARC"/>
    <property type="match status" value="1"/>
</dbReference>
<protein>
    <submittedName>
        <fullName evidence="10">Putative P-loop containing nucleoside triphosphate hydrolase, leucine-rich repeat domain, L</fullName>
    </submittedName>
</protein>
<dbReference type="InterPro" id="IPR041118">
    <property type="entry name" value="Rx_N"/>
</dbReference>
<dbReference type="GO" id="GO:0005524">
    <property type="term" value="F:ATP binding"/>
    <property type="evidence" value="ECO:0007669"/>
    <property type="project" value="UniProtKB-KW"/>
</dbReference>
<accession>A0A2P6Q2P5</accession>
<keyword evidence="10" id="KW-0378">Hydrolase</keyword>
<dbReference type="Gene3D" id="3.40.50.300">
    <property type="entry name" value="P-loop containing nucleotide triphosphate hydrolases"/>
    <property type="match status" value="1"/>
</dbReference>
<keyword evidence="2" id="KW-0677">Repeat</keyword>
<keyword evidence="1" id="KW-0433">Leucine-rich repeat</keyword>
<evidence type="ECO:0000313" key="11">
    <source>
        <dbReference type="Proteomes" id="UP000238479"/>
    </source>
</evidence>
<evidence type="ECO:0000259" key="9">
    <source>
        <dbReference type="Pfam" id="PF25019"/>
    </source>
</evidence>
<dbReference type="InterPro" id="IPR032675">
    <property type="entry name" value="LRR_dom_sf"/>
</dbReference>
<reference evidence="10 11" key="1">
    <citation type="journal article" date="2018" name="Nat. Genet.">
        <title>The Rosa genome provides new insights in the design of modern roses.</title>
        <authorList>
            <person name="Bendahmane M."/>
        </authorList>
    </citation>
    <scope>NUCLEOTIDE SEQUENCE [LARGE SCALE GENOMIC DNA]</scope>
    <source>
        <strain evidence="11">cv. Old Blush</strain>
    </source>
</reference>
<dbReference type="GO" id="GO:0006952">
    <property type="term" value="P:defense response"/>
    <property type="evidence" value="ECO:0007669"/>
    <property type="project" value="UniProtKB-KW"/>
</dbReference>
<dbReference type="Pfam" id="PF25019">
    <property type="entry name" value="LRR_R13L1-DRL21"/>
    <property type="match status" value="1"/>
</dbReference>
<name>A0A2P6Q2P5_ROSCH</name>
<dbReference type="InterPro" id="IPR056789">
    <property type="entry name" value="LRR_R13L1-DRL21"/>
</dbReference>
<dbReference type="GO" id="GO:0051707">
    <property type="term" value="P:response to other organism"/>
    <property type="evidence" value="ECO:0007669"/>
    <property type="project" value="UniProtKB-ARBA"/>
</dbReference>
<keyword evidence="11" id="KW-1185">Reference proteome</keyword>
<dbReference type="SMR" id="A0A2P6Q2P5"/>
<dbReference type="Proteomes" id="UP000238479">
    <property type="component" value="Chromosome 5"/>
</dbReference>
<dbReference type="PANTHER" id="PTHR36766:SF70">
    <property type="entry name" value="DISEASE RESISTANCE PROTEIN RGA4"/>
    <property type="match status" value="1"/>
</dbReference>
<dbReference type="PRINTS" id="PR00364">
    <property type="entry name" value="DISEASERSIST"/>
</dbReference>
<comment type="caution">
    <text evidence="10">The sequence shown here is derived from an EMBL/GenBank/DDBJ whole genome shotgun (WGS) entry which is preliminary data.</text>
</comment>
<dbReference type="InterPro" id="IPR027417">
    <property type="entry name" value="P-loop_NTPase"/>
</dbReference>
<evidence type="ECO:0000256" key="1">
    <source>
        <dbReference type="ARBA" id="ARBA00022614"/>
    </source>
</evidence>
<dbReference type="Gene3D" id="3.80.10.10">
    <property type="entry name" value="Ribonuclease Inhibitor"/>
    <property type="match status" value="4"/>
</dbReference>
<dbReference type="GO" id="GO:0016787">
    <property type="term" value="F:hydrolase activity"/>
    <property type="evidence" value="ECO:0007669"/>
    <property type="project" value="UniProtKB-KW"/>
</dbReference>